<reference evidence="2 3" key="1">
    <citation type="submission" date="2016-03" db="EMBL/GenBank/DDBJ databases">
        <title>Comparative genomics of Rickettsiella.</title>
        <authorList>
            <person name="Chandler C."/>
            <person name="Wang Y."/>
        </authorList>
    </citation>
    <scope>NUCLEOTIDE SEQUENCE [LARGE SCALE GENOMIC DNA]</scope>
    <source>
        <strain evidence="2 3">RCFS May 2013</strain>
    </source>
</reference>
<dbReference type="Pfam" id="PF00535">
    <property type="entry name" value="Glycos_transf_2"/>
    <property type="match status" value="1"/>
</dbReference>
<dbReference type="STRING" id="1225476.A1D18_03490"/>
<evidence type="ECO:0000313" key="2">
    <source>
        <dbReference type="EMBL" id="OIZ95170.1"/>
    </source>
</evidence>
<dbReference type="InterPro" id="IPR029044">
    <property type="entry name" value="Nucleotide-diphossugar_trans"/>
</dbReference>
<dbReference type="Gene3D" id="3.90.550.10">
    <property type="entry name" value="Spore Coat Polysaccharide Biosynthesis Protein SpsA, Chain A"/>
    <property type="match status" value="1"/>
</dbReference>
<evidence type="ECO:0000259" key="1">
    <source>
        <dbReference type="Pfam" id="PF00535"/>
    </source>
</evidence>
<organism evidence="2 3">
    <name type="scientific">Candidatus Rickettsiella isopodorum</name>
    <dbReference type="NCBI Taxonomy" id="1225476"/>
    <lineage>
        <taxon>Bacteria</taxon>
        <taxon>Pseudomonadati</taxon>
        <taxon>Pseudomonadota</taxon>
        <taxon>Gammaproteobacteria</taxon>
        <taxon>Legionellales</taxon>
        <taxon>Coxiellaceae</taxon>
        <taxon>Rickettsiella</taxon>
    </lineage>
</organism>
<sequence length="289" mass="33664">MSKPSVLINIVLYHADKNKILDLIGVCSQYEEMKILLFDNSEDSQSFEISDNKNIILFKSPKNVGVGGAHYTACKMAEEEKFDFLLFLDQDSQLSSGFLNDMLSGFYRLQKIYPRLCAIGPTWNDPELGKSKTRVLKDKLRTFLKAPNLKQVLISSGMLIWVPTLKYIGYPKKEYFIDLVDTEWCLRALYKSYQIFMLPDVQMLHRIGEIKKWSKLVVQYEEPIRYYYSLRNSFLLFHEKNILLSYKILILLGNLFKLRKIIFSPAPIKSFIAAYRGIKDGFFIKKNIS</sequence>
<evidence type="ECO:0000313" key="3">
    <source>
        <dbReference type="Proteomes" id="UP000183924"/>
    </source>
</evidence>
<accession>A0A1J8NJT7</accession>
<comment type="caution">
    <text evidence="2">The sequence shown here is derived from an EMBL/GenBank/DDBJ whole genome shotgun (WGS) entry which is preliminary data.</text>
</comment>
<dbReference type="Proteomes" id="UP000183924">
    <property type="component" value="Unassembled WGS sequence"/>
</dbReference>
<dbReference type="SUPFAM" id="SSF53448">
    <property type="entry name" value="Nucleotide-diphospho-sugar transferases"/>
    <property type="match status" value="1"/>
</dbReference>
<dbReference type="AlphaFoldDB" id="A0A1J8NJT7"/>
<feature type="domain" description="Glycosyltransferase 2-like" evidence="1">
    <location>
        <begin position="20"/>
        <end position="126"/>
    </location>
</feature>
<proteinExistence type="predicted"/>
<keyword evidence="3" id="KW-1185">Reference proteome</keyword>
<dbReference type="InterPro" id="IPR001173">
    <property type="entry name" value="Glyco_trans_2-like"/>
</dbReference>
<gene>
    <name evidence="2" type="ORF">A1D18_03490</name>
</gene>
<name>A0A1J8NJT7_9COXI</name>
<protein>
    <recommendedName>
        <fullName evidence="1">Glycosyltransferase 2-like domain-containing protein</fullName>
    </recommendedName>
</protein>
<dbReference type="EMBL" id="LUKY01000032">
    <property type="protein sequence ID" value="OIZ95170.1"/>
    <property type="molecule type" value="Genomic_DNA"/>
</dbReference>